<dbReference type="AlphaFoldDB" id="A0A517ZBU8"/>
<keyword evidence="2" id="KW-1185">Reference proteome</keyword>
<dbReference type="EMBL" id="CP036275">
    <property type="protein sequence ID" value="QDU39972.1"/>
    <property type="molecule type" value="Genomic_DNA"/>
</dbReference>
<name>A0A517ZBU8_9PLAN</name>
<proteinExistence type="predicted"/>
<sequence length="132" mass="14897">MTQGFIGRPPDADAVRRDFDEFVTQLESTPSETVYVVFGFGWGNEIYEHDWLELALTGSELRTRVAEAEAAGLGRIGSDDLYVKLPALGVERQYCHEADVHVTAADPKHPYVEAERQRWLDRGWEISPCKDA</sequence>
<organism evidence="1 2">
    <name type="scientific">Maioricimonas rarisocia</name>
    <dbReference type="NCBI Taxonomy" id="2528026"/>
    <lineage>
        <taxon>Bacteria</taxon>
        <taxon>Pseudomonadati</taxon>
        <taxon>Planctomycetota</taxon>
        <taxon>Planctomycetia</taxon>
        <taxon>Planctomycetales</taxon>
        <taxon>Planctomycetaceae</taxon>
        <taxon>Maioricimonas</taxon>
    </lineage>
</organism>
<dbReference type="OrthoDB" id="7064288at2"/>
<evidence type="ECO:0000313" key="2">
    <source>
        <dbReference type="Proteomes" id="UP000320496"/>
    </source>
</evidence>
<gene>
    <name evidence="1" type="ORF">Mal4_43260</name>
</gene>
<evidence type="ECO:0000313" key="1">
    <source>
        <dbReference type="EMBL" id="QDU39972.1"/>
    </source>
</evidence>
<reference evidence="1 2" key="1">
    <citation type="submission" date="2019-02" db="EMBL/GenBank/DDBJ databases">
        <title>Deep-cultivation of Planctomycetes and their phenomic and genomic characterization uncovers novel biology.</title>
        <authorList>
            <person name="Wiegand S."/>
            <person name="Jogler M."/>
            <person name="Boedeker C."/>
            <person name="Pinto D."/>
            <person name="Vollmers J."/>
            <person name="Rivas-Marin E."/>
            <person name="Kohn T."/>
            <person name="Peeters S.H."/>
            <person name="Heuer A."/>
            <person name="Rast P."/>
            <person name="Oberbeckmann S."/>
            <person name="Bunk B."/>
            <person name="Jeske O."/>
            <person name="Meyerdierks A."/>
            <person name="Storesund J.E."/>
            <person name="Kallscheuer N."/>
            <person name="Luecker S."/>
            <person name="Lage O.M."/>
            <person name="Pohl T."/>
            <person name="Merkel B.J."/>
            <person name="Hornburger P."/>
            <person name="Mueller R.-W."/>
            <person name="Bruemmer F."/>
            <person name="Labrenz M."/>
            <person name="Spormann A.M."/>
            <person name="Op den Camp H."/>
            <person name="Overmann J."/>
            <person name="Amann R."/>
            <person name="Jetten M.S.M."/>
            <person name="Mascher T."/>
            <person name="Medema M.H."/>
            <person name="Devos D.P."/>
            <person name="Kaster A.-K."/>
            <person name="Ovreas L."/>
            <person name="Rohde M."/>
            <person name="Galperin M.Y."/>
            <person name="Jogler C."/>
        </authorList>
    </citation>
    <scope>NUCLEOTIDE SEQUENCE [LARGE SCALE GENOMIC DNA]</scope>
    <source>
        <strain evidence="1 2">Mal4</strain>
    </source>
</reference>
<accession>A0A517ZBU8</accession>
<dbReference type="Proteomes" id="UP000320496">
    <property type="component" value="Chromosome"/>
</dbReference>
<dbReference type="RefSeq" id="WP_145371100.1">
    <property type="nucleotide sequence ID" value="NZ_CP036275.1"/>
</dbReference>
<protein>
    <submittedName>
        <fullName evidence="1">Uncharacterized protein</fullName>
    </submittedName>
</protein>
<dbReference type="KEGG" id="mri:Mal4_43260"/>